<sequence>VPFGRNKDFVGRESTLGQLLERIPPSADKDDCQRTAIEGLGGVGKTQIALEAAFRVRDEHPDCHVFWVPAVDAATFENSYREIGRQLQIARIDDDKADVKLLVKTALSQSADNWLLIVDNADDVELLFGAAGATPLCDCLPFSHKGSILFTTRNHEAIVNLDIPQRGIVNLAEMSRPEAVDLLQRNVAVHQLSDTQSTTSLLNFLVDLPLAIKQASAYMAKTGITTAQYLNYCQSGDERLIELLSKDFQDRTRYKSTRNPVAATWLISFRHISRDNQLAAQYLRFMSFLAEKEIPKSLLPPGNSDLEADEAIGTLKAYAFITERPGQESYDMHRLVRLAMRNWLTEEGELKACATTLIQHLDKVFPFPKLENRVVWVRHLPHALTVLGFRDHSTDDAAKSSLLFKVAKSTSMLGKYQDAEALYRQTLKLRTQVLGAEHPDTLASMNNLAISLRNQGKYKEAEALYRQTFKLRTQELGAEHPDTLASMNNLAISLFMQGKYEEAEALYRQTIKLQTQVLGAEHTDTLRIMHNLANSLFMQGKYEEAKALYRQTLKLRTLVLGAEHPNMLSSMLGLANSLRNEEAEALYRQTLKLQIQELGAEHPDTLTSMKNLAISLRNQGKYKEAEALYRQTFKLRTQELGAEHPDTLASMNNLAISLFMQGKYEEAEALYRQTIKLQTQVLGAEHTDTLRIMHNLANSLFMQGKYEEAKALYRQTLKLRTLVLGAEHPNMLYSQGKYEEAEAISLYHY</sequence>
<dbReference type="SMART" id="SM00028">
    <property type="entry name" value="TPR"/>
    <property type="match status" value="7"/>
</dbReference>
<gene>
    <name evidence="2" type="ORF">C8A04DRAFT_16186</name>
</gene>
<dbReference type="PANTHER" id="PTHR46082">
    <property type="entry name" value="ATP/GTP-BINDING PROTEIN-RELATED"/>
    <property type="match status" value="1"/>
</dbReference>
<dbReference type="RefSeq" id="XP_062632442.1">
    <property type="nucleotide sequence ID" value="XM_062778758.1"/>
</dbReference>
<comment type="caution">
    <text evidence="2">The sequence shown here is derived from an EMBL/GenBank/DDBJ whole genome shotgun (WGS) entry which is preliminary data.</text>
</comment>
<dbReference type="Proteomes" id="UP001302676">
    <property type="component" value="Unassembled WGS sequence"/>
</dbReference>
<reference evidence="2" key="1">
    <citation type="journal article" date="2023" name="Mol. Phylogenet. Evol.">
        <title>Genome-scale phylogeny and comparative genomics of the fungal order Sordariales.</title>
        <authorList>
            <person name="Hensen N."/>
            <person name="Bonometti L."/>
            <person name="Westerberg I."/>
            <person name="Brannstrom I.O."/>
            <person name="Guillou S."/>
            <person name="Cros-Aarteil S."/>
            <person name="Calhoun S."/>
            <person name="Haridas S."/>
            <person name="Kuo A."/>
            <person name="Mondo S."/>
            <person name="Pangilinan J."/>
            <person name="Riley R."/>
            <person name="LaButti K."/>
            <person name="Andreopoulos B."/>
            <person name="Lipzen A."/>
            <person name="Chen C."/>
            <person name="Yan M."/>
            <person name="Daum C."/>
            <person name="Ng V."/>
            <person name="Clum A."/>
            <person name="Steindorff A."/>
            <person name="Ohm R.A."/>
            <person name="Martin F."/>
            <person name="Silar P."/>
            <person name="Natvig D.O."/>
            <person name="Lalanne C."/>
            <person name="Gautier V."/>
            <person name="Ament-Velasquez S.L."/>
            <person name="Kruys A."/>
            <person name="Hutchinson M.I."/>
            <person name="Powell A.J."/>
            <person name="Barry K."/>
            <person name="Miller A.N."/>
            <person name="Grigoriev I.V."/>
            <person name="Debuchy R."/>
            <person name="Gladieux P."/>
            <person name="Hiltunen Thoren M."/>
            <person name="Johannesson H."/>
        </authorList>
    </citation>
    <scope>NUCLEOTIDE SEQUENCE</scope>
    <source>
        <strain evidence="2">CBS 141.50</strain>
    </source>
</reference>
<dbReference type="InterPro" id="IPR027417">
    <property type="entry name" value="P-loop_NTPase"/>
</dbReference>
<dbReference type="InterPro" id="IPR053137">
    <property type="entry name" value="NLR-like"/>
</dbReference>
<dbReference type="PANTHER" id="PTHR46082:SF6">
    <property type="entry name" value="AAA+ ATPASE DOMAIN-CONTAINING PROTEIN-RELATED"/>
    <property type="match status" value="1"/>
</dbReference>
<dbReference type="GeneID" id="87815371"/>
<keyword evidence="3" id="KW-1185">Reference proteome</keyword>
<dbReference type="EMBL" id="MU853711">
    <property type="protein sequence ID" value="KAK4139071.1"/>
    <property type="molecule type" value="Genomic_DNA"/>
</dbReference>
<dbReference type="Gene3D" id="1.25.40.10">
    <property type="entry name" value="Tetratricopeptide repeat domain"/>
    <property type="match status" value="2"/>
</dbReference>
<organism evidence="2 3">
    <name type="scientific">Dichotomopilus funicola</name>
    <dbReference type="NCBI Taxonomy" id="1934379"/>
    <lineage>
        <taxon>Eukaryota</taxon>
        <taxon>Fungi</taxon>
        <taxon>Dikarya</taxon>
        <taxon>Ascomycota</taxon>
        <taxon>Pezizomycotina</taxon>
        <taxon>Sordariomycetes</taxon>
        <taxon>Sordariomycetidae</taxon>
        <taxon>Sordariales</taxon>
        <taxon>Chaetomiaceae</taxon>
        <taxon>Dichotomopilus</taxon>
    </lineage>
</organism>
<dbReference type="GO" id="GO:0043531">
    <property type="term" value="F:ADP binding"/>
    <property type="evidence" value="ECO:0007669"/>
    <property type="project" value="InterPro"/>
</dbReference>
<dbReference type="SUPFAM" id="SSF48452">
    <property type="entry name" value="TPR-like"/>
    <property type="match status" value="1"/>
</dbReference>
<proteinExistence type="predicted"/>
<dbReference type="InterPro" id="IPR011990">
    <property type="entry name" value="TPR-like_helical_dom_sf"/>
</dbReference>
<dbReference type="InterPro" id="IPR002182">
    <property type="entry name" value="NB-ARC"/>
</dbReference>
<feature type="domain" description="NB-ARC" evidence="1">
    <location>
        <begin position="29"/>
        <end position="188"/>
    </location>
</feature>
<evidence type="ECO:0000259" key="1">
    <source>
        <dbReference type="Pfam" id="PF00931"/>
    </source>
</evidence>
<dbReference type="Pfam" id="PF13424">
    <property type="entry name" value="TPR_12"/>
    <property type="match status" value="4"/>
</dbReference>
<dbReference type="SUPFAM" id="SSF52540">
    <property type="entry name" value="P-loop containing nucleoside triphosphate hydrolases"/>
    <property type="match status" value="1"/>
</dbReference>
<evidence type="ECO:0000313" key="3">
    <source>
        <dbReference type="Proteomes" id="UP001302676"/>
    </source>
</evidence>
<dbReference type="PRINTS" id="PR00381">
    <property type="entry name" value="KINESINLIGHT"/>
</dbReference>
<name>A0AAN6ZIV8_9PEZI</name>
<accession>A0AAN6ZIV8</accession>
<dbReference type="Gene3D" id="3.40.50.300">
    <property type="entry name" value="P-loop containing nucleotide triphosphate hydrolases"/>
    <property type="match status" value="1"/>
</dbReference>
<dbReference type="Pfam" id="PF00931">
    <property type="entry name" value="NB-ARC"/>
    <property type="match status" value="1"/>
</dbReference>
<feature type="non-terminal residue" evidence="2">
    <location>
        <position position="1"/>
    </location>
</feature>
<reference evidence="2" key="2">
    <citation type="submission" date="2023-05" db="EMBL/GenBank/DDBJ databases">
        <authorList>
            <consortium name="Lawrence Berkeley National Laboratory"/>
            <person name="Steindorff A."/>
            <person name="Hensen N."/>
            <person name="Bonometti L."/>
            <person name="Westerberg I."/>
            <person name="Brannstrom I.O."/>
            <person name="Guillou S."/>
            <person name="Cros-Aarteil S."/>
            <person name="Calhoun S."/>
            <person name="Haridas S."/>
            <person name="Kuo A."/>
            <person name="Mondo S."/>
            <person name="Pangilinan J."/>
            <person name="Riley R."/>
            <person name="Labutti K."/>
            <person name="Andreopoulos B."/>
            <person name="Lipzen A."/>
            <person name="Chen C."/>
            <person name="Yanf M."/>
            <person name="Daum C."/>
            <person name="Ng V."/>
            <person name="Clum A."/>
            <person name="Ohm R."/>
            <person name="Martin F."/>
            <person name="Silar P."/>
            <person name="Natvig D."/>
            <person name="Lalanne C."/>
            <person name="Gautier V."/>
            <person name="Ament-Velasquez S.L."/>
            <person name="Kruys A."/>
            <person name="Hutchinson M.I."/>
            <person name="Powell A.J."/>
            <person name="Barry K."/>
            <person name="Miller A.N."/>
            <person name="Grigoriev I.V."/>
            <person name="Debuchy R."/>
            <person name="Gladieux P."/>
            <person name="Thoren M.H."/>
            <person name="Johannesson H."/>
        </authorList>
    </citation>
    <scope>NUCLEOTIDE SEQUENCE</scope>
    <source>
        <strain evidence="2">CBS 141.50</strain>
    </source>
</reference>
<dbReference type="AlphaFoldDB" id="A0AAN6ZIV8"/>
<dbReference type="InterPro" id="IPR019734">
    <property type="entry name" value="TPR_rpt"/>
</dbReference>
<evidence type="ECO:0000313" key="2">
    <source>
        <dbReference type="EMBL" id="KAK4139071.1"/>
    </source>
</evidence>
<protein>
    <recommendedName>
        <fullName evidence="1">NB-ARC domain-containing protein</fullName>
    </recommendedName>
</protein>